<keyword evidence="2" id="KW-1185">Reference proteome</keyword>
<dbReference type="Proteomes" id="UP001596425">
    <property type="component" value="Unassembled WGS sequence"/>
</dbReference>
<evidence type="ECO:0000313" key="1">
    <source>
        <dbReference type="EMBL" id="MFC6633442.1"/>
    </source>
</evidence>
<comment type="caution">
    <text evidence="1">The sequence shown here is derived from an EMBL/GenBank/DDBJ whole genome shotgun (WGS) entry which is preliminary data.</text>
</comment>
<sequence>MAESVERIFVEKDAKFLEKKLGVKVSKKNMEGGEFDLSVTFVSSGAETFDDAWVEIIYLNSEGDILLSIESPFSSSQHETKYIIPKGHSLLVTVATPLRGDSKYYKIVFDNL</sequence>
<name>A0ABW1YPD1_9GAMM</name>
<dbReference type="RefSeq" id="WP_193195178.1">
    <property type="nucleotide sequence ID" value="NZ_JBHSVR010000001.1"/>
</dbReference>
<reference evidence="2" key="1">
    <citation type="journal article" date="2019" name="Int. J. Syst. Evol. Microbiol.">
        <title>The Global Catalogue of Microorganisms (GCM) 10K type strain sequencing project: providing services to taxonomists for standard genome sequencing and annotation.</title>
        <authorList>
            <consortium name="The Broad Institute Genomics Platform"/>
            <consortium name="The Broad Institute Genome Sequencing Center for Infectious Disease"/>
            <person name="Wu L."/>
            <person name="Ma J."/>
        </authorList>
    </citation>
    <scope>NUCLEOTIDE SEQUENCE [LARGE SCALE GENOMIC DNA]</scope>
    <source>
        <strain evidence="2">CGMCC 1.13718</strain>
    </source>
</reference>
<gene>
    <name evidence="1" type="ORF">ACFQBM_09130</name>
</gene>
<organism evidence="1 2">
    <name type="scientific">Microbulbifer taiwanensis</name>
    <dbReference type="NCBI Taxonomy" id="986746"/>
    <lineage>
        <taxon>Bacteria</taxon>
        <taxon>Pseudomonadati</taxon>
        <taxon>Pseudomonadota</taxon>
        <taxon>Gammaproteobacteria</taxon>
        <taxon>Cellvibrionales</taxon>
        <taxon>Microbulbiferaceae</taxon>
        <taxon>Microbulbifer</taxon>
    </lineage>
</organism>
<protein>
    <submittedName>
        <fullName evidence="1">Uncharacterized protein</fullName>
    </submittedName>
</protein>
<proteinExistence type="predicted"/>
<evidence type="ECO:0000313" key="2">
    <source>
        <dbReference type="Proteomes" id="UP001596425"/>
    </source>
</evidence>
<accession>A0ABW1YPD1</accession>
<dbReference type="EMBL" id="JBHSVR010000001">
    <property type="protein sequence ID" value="MFC6633442.1"/>
    <property type="molecule type" value="Genomic_DNA"/>
</dbReference>